<dbReference type="PaxDb" id="2903-EOD07198"/>
<evidence type="ECO:0000256" key="1">
    <source>
        <dbReference type="SAM" id="MobiDB-lite"/>
    </source>
</evidence>
<dbReference type="EnsemblProtists" id="EOD07198">
    <property type="protein sequence ID" value="EOD07198"/>
    <property type="gene ID" value="EMIHUDRAFT_198533"/>
</dbReference>
<evidence type="ECO:0000313" key="3">
    <source>
        <dbReference type="Proteomes" id="UP000013827"/>
    </source>
</evidence>
<organism evidence="2 3">
    <name type="scientific">Emiliania huxleyi (strain CCMP1516)</name>
    <dbReference type="NCBI Taxonomy" id="280463"/>
    <lineage>
        <taxon>Eukaryota</taxon>
        <taxon>Haptista</taxon>
        <taxon>Haptophyta</taxon>
        <taxon>Prymnesiophyceae</taxon>
        <taxon>Isochrysidales</taxon>
        <taxon>Noelaerhabdaceae</taxon>
        <taxon>Emiliania</taxon>
    </lineage>
</organism>
<sequence length="199" mass="21521">MQAWNLTDIENLAEPIEVTTSRRGETGAYEHRVGYRALVDVHGRRSGPSRFWRWLPDTYLDQLSRKHPAANLRAQAAITTRSYEHSLDCEPASESDDGWGYTPDPAADASTIRVRLRGQPAFAAVEALDDETSASSQTSTPASATKVRRRRGGEGEACVQQEGGCVECSSAAEEEAAAQQPGARTPPPPGLREMPLSAG</sequence>
<feature type="compositionally biased region" description="Low complexity" evidence="1">
    <location>
        <begin position="133"/>
        <end position="145"/>
    </location>
</feature>
<dbReference type="Proteomes" id="UP000013827">
    <property type="component" value="Unassembled WGS sequence"/>
</dbReference>
<accession>A0A0D3I7G3</accession>
<protein>
    <submittedName>
        <fullName evidence="2">Uncharacterized protein</fullName>
    </submittedName>
</protein>
<dbReference type="HOGENOM" id="CLU_1374479_0_0_1"/>
<reference evidence="2" key="2">
    <citation type="submission" date="2024-10" db="UniProtKB">
        <authorList>
            <consortium name="EnsemblProtists"/>
        </authorList>
    </citation>
    <scope>IDENTIFICATION</scope>
</reference>
<evidence type="ECO:0000313" key="2">
    <source>
        <dbReference type="EnsemblProtists" id="EOD07198"/>
    </source>
</evidence>
<name>A0A0D3I7G3_EMIH1</name>
<dbReference type="KEGG" id="ehx:EMIHUDRAFT_198533"/>
<dbReference type="AlphaFoldDB" id="A0A0D3I7G3"/>
<dbReference type="RefSeq" id="XP_005759627.1">
    <property type="nucleotide sequence ID" value="XM_005759570.1"/>
</dbReference>
<keyword evidence="3" id="KW-1185">Reference proteome</keyword>
<feature type="region of interest" description="Disordered" evidence="1">
    <location>
        <begin position="127"/>
        <end position="199"/>
    </location>
</feature>
<proteinExistence type="predicted"/>
<reference evidence="3" key="1">
    <citation type="journal article" date="2013" name="Nature">
        <title>Pan genome of the phytoplankton Emiliania underpins its global distribution.</title>
        <authorList>
            <person name="Read B.A."/>
            <person name="Kegel J."/>
            <person name="Klute M.J."/>
            <person name="Kuo A."/>
            <person name="Lefebvre S.C."/>
            <person name="Maumus F."/>
            <person name="Mayer C."/>
            <person name="Miller J."/>
            <person name="Monier A."/>
            <person name="Salamov A."/>
            <person name="Young J."/>
            <person name="Aguilar M."/>
            <person name="Claverie J.M."/>
            <person name="Frickenhaus S."/>
            <person name="Gonzalez K."/>
            <person name="Herman E.K."/>
            <person name="Lin Y.C."/>
            <person name="Napier J."/>
            <person name="Ogata H."/>
            <person name="Sarno A.F."/>
            <person name="Shmutz J."/>
            <person name="Schroeder D."/>
            <person name="de Vargas C."/>
            <person name="Verret F."/>
            <person name="von Dassow P."/>
            <person name="Valentin K."/>
            <person name="Van de Peer Y."/>
            <person name="Wheeler G."/>
            <person name="Dacks J.B."/>
            <person name="Delwiche C.F."/>
            <person name="Dyhrman S.T."/>
            <person name="Glockner G."/>
            <person name="John U."/>
            <person name="Richards T."/>
            <person name="Worden A.Z."/>
            <person name="Zhang X."/>
            <person name="Grigoriev I.V."/>
            <person name="Allen A.E."/>
            <person name="Bidle K."/>
            <person name="Borodovsky M."/>
            <person name="Bowler C."/>
            <person name="Brownlee C."/>
            <person name="Cock J.M."/>
            <person name="Elias M."/>
            <person name="Gladyshev V.N."/>
            <person name="Groth M."/>
            <person name="Guda C."/>
            <person name="Hadaegh A."/>
            <person name="Iglesias-Rodriguez M.D."/>
            <person name="Jenkins J."/>
            <person name="Jones B.M."/>
            <person name="Lawson T."/>
            <person name="Leese F."/>
            <person name="Lindquist E."/>
            <person name="Lobanov A."/>
            <person name="Lomsadze A."/>
            <person name="Malik S.B."/>
            <person name="Marsh M.E."/>
            <person name="Mackinder L."/>
            <person name="Mock T."/>
            <person name="Mueller-Roeber B."/>
            <person name="Pagarete A."/>
            <person name="Parker M."/>
            <person name="Probert I."/>
            <person name="Quesneville H."/>
            <person name="Raines C."/>
            <person name="Rensing S.A."/>
            <person name="Riano-Pachon D.M."/>
            <person name="Richier S."/>
            <person name="Rokitta S."/>
            <person name="Shiraiwa Y."/>
            <person name="Soanes D.M."/>
            <person name="van der Giezen M."/>
            <person name="Wahlund T.M."/>
            <person name="Williams B."/>
            <person name="Wilson W."/>
            <person name="Wolfe G."/>
            <person name="Wurch L.L."/>
        </authorList>
    </citation>
    <scope>NUCLEOTIDE SEQUENCE</scope>
</reference>
<dbReference type="GeneID" id="17253351"/>